<reference evidence="1 2" key="1">
    <citation type="submission" date="2017-09" db="EMBL/GenBank/DDBJ databases">
        <title>Depth-based differentiation of microbial function through sediment-hosted aquifers and enrichment of novel symbionts in the deep terrestrial subsurface.</title>
        <authorList>
            <person name="Probst A.J."/>
            <person name="Ladd B."/>
            <person name="Jarett J.K."/>
            <person name="Geller-Mcgrath D.E."/>
            <person name="Sieber C.M."/>
            <person name="Emerson J.B."/>
            <person name="Anantharaman K."/>
            <person name="Thomas B.C."/>
            <person name="Malmstrom R."/>
            <person name="Stieglmeier M."/>
            <person name="Klingl A."/>
            <person name="Woyke T."/>
            <person name="Ryan C.M."/>
            <person name="Banfield J.F."/>
        </authorList>
    </citation>
    <scope>NUCLEOTIDE SEQUENCE [LARGE SCALE GENOMIC DNA]</scope>
    <source>
        <strain evidence="1">CG11_big_fil_rev_8_21_14_0_20_36_20</strain>
    </source>
</reference>
<dbReference type="Proteomes" id="UP000230564">
    <property type="component" value="Unassembled WGS sequence"/>
</dbReference>
<accession>A0A2H0NGS2</accession>
<evidence type="ECO:0008006" key="3">
    <source>
        <dbReference type="Google" id="ProtNLM"/>
    </source>
</evidence>
<dbReference type="SUPFAM" id="SSF52833">
    <property type="entry name" value="Thioredoxin-like"/>
    <property type="match status" value="1"/>
</dbReference>
<gene>
    <name evidence="1" type="ORF">COV55_00360</name>
</gene>
<comment type="caution">
    <text evidence="1">The sequence shown here is derived from an EMBL/GenBank/DDBJ whole genome shotgun (WGS) entry which is preliminary data.</text>
</comment>
<dbReference type="EMBL" id="PCWQ01000005">
    <property type="protein sequence ID" value="PIR07266.1"/>
    <property type="molecule type" value="Genomic_DNA"/>
</dbReference>
<dbReference type="InterPro" id="IPR036249">
    <property type="entry name" value="Thioredoxin-like_sf"/>
</dbReference>
<proteinExistence type="predicted"/>
<evidence type="ECO:0000313" key="1">
    <source>
        <dbReference type="EMBL" id="PIR07266.1"/>
    </source>
</evidence>
<dbReference type="Pfam" id="PF04214">
    <property type="entry name" value="DUF411"/>
    <property type="match status" value="1"/>
</dbReference>
<organism evidence="1 2">
    <name type="scientific">Candidatus Komeilibacteria bacterium CG11_big_fil_rev_8_21_14_0_20_36_20</name>
    <dbReference type="NCBI Taxonomy" id="1974477"/>
    <lineage>
        <taxon>Bacteria</taxon>
        <taxon>Candidatus Komeiliibacteriota</taxon>
    </lineage>
</organism>
<protein>
    <recommendedName>
        <fullName evidence="3">CopG family transcriptional regulator</fullName>
    </recommendedName>
</protein>
<dbReference type="Gene3D" id="3.40.30.10">
    <property type="entry name" value="Glutaredoxin"/>
    <property type="match status" value="1"/>
</dbReference>
<evidence type="ECO:0000313" key="2">
    <source>
        <dbReference type="Proteomes" id="UP000230564"/>
    </source>
</evidence>
<dbReference type="AlphaFoldDB" id="A0A2H0NGS2"/>
<dbReference type="InterPro" id="IPR007332">
    <property type="entry name" value="DUF411"/>
</dbReference>
<sequence>MKKILLITLPVIVWGVIYLNWPFSSSQIINGAGKVTVYKSPTCGCCVSYIALLKQQGYEVETIATEDMTNIKQEYGISSDMESCHTAVFGNYVVEGHVPFEAIEKLLEEKPDIRGIALPEMPAGSPGMPGVKGEPFTVYALSDQEPSIYWQQ</sequence>
<name>A0A2H0NGS2_9BACT</name>